<comment type="caution">
    <text evidence="3">The sequence shown here is derived from an EMBL/GenBank/DDBJ whole genome shotgun (WGS) entry which is preliminary data.</text>
</comment>
<gene>
    <name evidence="3" type="ORF">BJY28_001206</name>
</gene>
<dbReference type="AlphaFoldDB" id="A0A852X2N8"/>
<dbReference type="InterPro" id="IPR055648">
    <property type="entry name" value="DUF7224"/>
</dbReference>
<accession>A0A852X2N8</accession>
<evidence type="ECO:0000256" key="1">
    <source>
        <dbReference type="SAM" id="Phobius"/>
    </source>
</evidence>
<dbReference type="Pfam" id="PF23866">
    <property type="entry name" value="DUF7224"/>
    <property type="match status" value="1"/>
</dbReference>
<keyword evidence="1" id="KW-1133">Transmembrane helix</keyword>
<keyword evidence="1" id="KW-0472">Membrane</keyword>
<keyword evidence="1" id="KW-0812">Transmembrane</keyword>
<feature type="transmembrane region" description="Helical" evidence="1">
    <location>
        <begin position="15"/>
        <end position="39"/>
    </location>
</feature>
<name>A0A852X2N8_9MICO</name>
<proteinExistence type="predicted"/>
<sequence>MIAVANPDLGSAGAVAWNVLGAMTLVTAVVAGAVAGIVLPRYAATPVALIGWYAWLAFPLVLIEPWWRASTITGGGAMCCLPQEQLATRTLVTTLLVAGILLVGSLVTLARHRHLAATALAVLVVAGSTAFVLGRGGSETATEPRQSELVCRSGEGVDVCVWPENEDDLSAIVSSTASVTTDLGALGSRLPTSWSENPDAAGVTFSWSPDTTPEEQRGALALSVVQHLGCDSAGGSDVRSFVLLQSGLSQQEIDERFGPVSEQAARASSLGAPAQRAWIQQAVAECDGSSA</sequence>
<organism evidence="3 4">
    <name type="scientific">Janibacter alkaliphilus</name>
    <dbReference type="NCBI Taxonomy" id="1069963"/>
    <lineage>
        <taxon>Bacteria</taxon>
        <taxon>Bacillati</taxon>
        <taxon>Actinomycetota</taxon>
        <taxon>Actinomycetes</taxon>
        <taxon>Micrococcales</taxon>
        <taxon>Intrasporangiaceae</taxon>
        <taxon>Janibacter</taxon>
    </lineage>
</organism>
<dbReference type="RefSeq" id="WP_179462192.1">
    <property type="nucleotide sequence ID" value="NZ_JACBZX010000001.1"/>
</dbReference>
<dbReference type="EMBL" id="JACBZX010000001">
    <property type="protein sequence ID" value="NYG36737.1"/>
    <property type="molecule type" value="Genomic_DNA"/>
</dbReference>
<evidence type="ECO:0000313" key="4">
    <source>
        <dbReference type="Proteomes" id="UP000592181"/>
    </source>
</evidence>
<evidence type="ECO:0000313" key="3">
    <source>
        <dbReference type="EMBL" id="NYG36737.1"/>
    </source>
</evidence>
<dbReference type="Proteomes" id="UP000592181">
    <property type="component" value="Unassembled WGS sequence"/>
</dbReference>
<reference evidence="3 4" key="1">
    <citation type="submission" date="2020-07" db="EMBL/GenBank/DDBJ databases">
        <title>Sequencing the genomes of 1000 actinobacteria strains.</title>
        <authorList>
            <person name="Klenk H.-P."/>
        </authorList>
    </citation>
    <scope>NUCLEOTIDE SEQUENCE [LARGE SCALE GENOMIC DNA]</scope>
    <source>
        <strain evidence="3 4">DSM 24723</strain>
    </source>
</reference>
<keyword evidence="4" id="KW-1185">Reference proteome</keyword>
<protein>
    <recommendedName>
        <fullName evidence="2">DUF7224 domain-containing protein</fullName>
    </recommendedName>
</protein>
<evidence type="ECO:0000259" key="2">
    <source>
        <dbReference type="Pfam" id="PF23866"/>
    </source>
</evidence>
<feature type="transmembrane region" description="Helical" evidence="1">
    <location>
        <begin position="46"/>
        <end position="67"/>
    </location>
</feature>
<feature type="transmembrane region" description="Helical" evidence="1">
    <location>
        <begin position="87"/>
        <end position="108"/>
    </location>
</feature>
<feature type="transmembrane region" description="Helical" evidence="1">
    <location>
        <begin position="115"/>
        <end position="134"/>
    </location>
</feature>
<feature type="domain" description="DUF7224" evidence="2">
    <location>
        <begin position="159"/>
        <end position="283"/>
    </location>
</feature>